<evidence type="ECO:0000313" key="2">
    <source>
        <dbReference type="Proteomes" id="UP000499080"/>
    </source>
</evidence>
<dbReference type="Proteomes" id="UP000499080">
    <property type="component" value="Unassembled WGS sequence"/>
</dbReference>
<organism evidence="1 2">
    <name type="scientific">Araneus ventricosus</name>
    <name type="common">Orbweaver spider</name>
    <name type="synonym">Epeira ventricosa</name>
    <dbReference type="NCBI Taxonomy" id="182803"/>
    <lineage>
        <taxon>Eukaryota</taxon>
        <taxon>Metazoa</taxon>
        <taxon>Ecdysozoa</taxon>
        <taxon>Arthropoda</taxon>
        <taxon>Chelicerata</taxon>
        <taxon>Arachnida</taxon>
        <taxon>Araneae</taxon>
        <taxon>Araneomorphae</taxon>
        <taxon>Entelegynae</taxon>
        <taxon>Araneoidea</taxon>
        <taxon>Araneidae</taxon>
        <taxon>Araneus</taxon>
    </lineage>
</organism>
<accession>A0A4Y2V429</accession>
<reference evidence="1 2" key="1">
    <citation type="journal article" date="2019" name="Sci. Rep.">
        <title>Orb-weaving spider Araneus ventricosus genome elucidates the spidroin gene catalogue.</title>
        <authorList>
            <person name="Kono N."/>
            <person name="Nakamura H."/>
            <person name="Ohtoshi R."/>
            <person name="Moran D.A.P."/>
            <person name="Shinohara A."/>
            <person name="Yoshida Y."/>
            <person name="Fujiwara M."/>
            <person name="Mori M."/>
            <person name="Tomita M."/>
            <person name="Arakawa K."/>
        </authorList>
    </citation>
    <scope>NUCLEOTIDE SEQUENCE [LARGE SCALE GENOMIC DNA]</scope>
</reference>
<dbReference type="AlphaFoldDB" id="A0A4Y2V429"/>
<protein>
    <submittedName>
        <fullName evidence="1">Uncharacterized protein</fullName>
    </submittedName>
</protein>
<gene>
    <name evidence="1" type="ORF">AVEN_102104_1</name>
</gene>
<dbReference type="EMBL" id="BGPR01042784">
    <property type="protein sequence ID" value="GBO19301.1"/>
    <property type="molecule type" value="Genomic_DNA"/>
</dbReference>
<sequence length="115" mass="12613">MAAGRMKRDAVHNLSLVLLSQNQGGSSVRTQAVPDGEKNISSMRRAKCDVLIVKSRDAVFKAPTDIHPPRGSTSDRPMICSATPSGEGGIRFFSRQVRAQNFVRRLFTKSVPCRV</sequence>
<name>A0A4Y2V429_ARAVE</name>
<comment type="caution">
    <text evidence="1">The sequence shown here is derived from an EMBL/GenBank/DDBJ whole genome shotgun (WGS) entry which is preliminary data.</text>
</comment>
<evidence type="ECO:0000313" key="1">
    <source>
        <dbReference type="EMBL" id="GBO19301.1"/>
    </source>
</evidence>
<keyword evidence="2" id="KW-1185">Reference proteome</keyword>
<proteinExistence type="predicted"/>